<dbReference type="EMBL" id="WQLB01000034">
    <property type="protein sequence ID" value="MVN88780.1"/>
    <property type="molecule type" value="Genomic_DNA"/>
</dbReference>
<comment type="caution">
    <text evidence="1">The sequence shown here is derived from an EMBL/GenBank/DDBJ whole genome shotgun (WGS) entry which is preliminary data.</text>
</comment>
<accession>A0A7C9LX11</accession>
<dbReference type="AlphaFoldDB" id="A0A7C9LX11"/>
<proteinExistence type="predicted"/>
<name>A0A7C9LX11_9DEIO</name>
<gene>
    <name evidence="1" type="ORF">GO986_18740</name>
</gene>
<sequence length="101" mass="11175">MKKVPIKLKAGALVLVRWEDSATEVASTNWLAAKKLRDALRSNTPVALCFSSGFVVATNRRCISLAQSVSEGGSVCHVLHIPWSAVRWLKHLKEPKTRVRP</sequence>
<evidence type="ECO:0000313" key="1">
    <source>
        <dbReference type="EMBL" id="MVN88780.1"/>
    </source>
</evidence>
<dbReference type="Proteomes" id="UP000483286">
    <property type="component" value="Unassembled WGS sequence"/>
</dbReference>
<protein>
    <submittedName>
        <fullName evidence="1">Uncharacterized protein</fullName>
    </submittedName>
</protein>
<reference evidence="1 2" key="1">
    <citation type="submission" date="2019-12" db="EMBL/GenBank/DDBJ databases">
        <title>Deinococcus sp. HMF7620 Genome sequencing and assembly.</title>
        <authorList>
            <person name="Kang H."/>
            <person name="Kim H."/>
            <person name="Joh K."/>
        </authorList>
    </citation>
    <scope>NUCLEOTIDE SEQUENCE [LARGE SCALE GENOMIC DNA]</scope>
    <source>
        <strain evidence="1 2">HMF7620</strain>
    </source>
</reference>
<dbReference type="RefSeq" id="WP_157460900.1">
    <property type="nucleotide sequence ID" value="NZ_WQLB01000034.1"/>
</dbReference>
<organism evidence="1 2">
    <name type="scientific">Deinococcus arboris</name>
    <dbReference type="NCBI Taxonomy" id="2682977"/>
    <lineage>
        <taxon>Bacteria</taxon>
        <taxon>Thermotogati</taxon>
        <taxon>Deinococcota</taxon>
        <taxon>Deinococci</taxon>
        <taxon>Deinococcales</taxon>
        <taxon>Deinococcaceae</taxon>
        <taxon>Deinococcus</taxon>
    </lineage>
</organism>
<keyword evidence="2" id="KW-1185">Reference proteome</keyword>
<evidence type="ECO:0000313" key="2">
    <source>
        <dbReference type="Proteomes" id="UP000483286"/>
    </source>
</evidence>